<dbReference type="InterPro" id="IPR032687">
    <property type="entry name" value="AraC-type_N"/>
</dbReference>
<dbReference type="EMBL" id="FCOI02000005">
    <property type="protein sequence ID" value="SAK55043.1"/>
    <property type="molecule type" value="Genomic_DNA"/>
</dbReference>
<dbReference type="GO" id="GO:0000976">
    <property type="term" value="F:transcription cis-regulatory region binding"/>
    <property type="evidence" value="ECO:0007669"/>
    <property type="project" value="TreeGrafter"/>
</dbReference>
<dbReference type="InterPro" id="IPR018060">
    <property type="entry name" value="HTH_AraC"/>
</dbReference>
<keyword evidence="7" id="KW-1185">Reference proteome</keyword>
<keyword evidence="2" id="KW-0238">DNA-binding</keyword>
<keyword evidence="4" id="KW-0812">Transmembrane</keyword>
<evidence type="ECO:0000256" key="3">
    <source>
        <dbReference type="ARBA" id="ARBA00023163"/>
    </source>
</evidence>
<gene>
    <name evidence="6" type="ORF">AWB76_02112</name>
</gene>
<dbReference type="Pfam" id="PF12833">
    <property type="entry name" value="HTH_18"/>
    <property type="match status" value="1"/>
</dbReference>
<dbReference type="PROSITE" id="PS01124">
    <property type="entry name" value="HTH_ARAC_FAMILY_2"/>
    <property type="match status" value="1"/>
</dbReference>
<sequence length="354" mass="39386">MPKTITLTERFGHLVTTPSPKKKIERDSISVSLVEAALQCAQRRGVARGQLLAAAGIAPATLDSPRARVSPVQYGKLWNATADALDDEFFGQDTHPMRRGSFVLLCHAALSSRDGAQALGRIANFMRLVLDALRFEPDIDGKRVRIWLADAGEPKTMFAYATGFILVYGLLCWLLGRRIPVLAAHMRCAEPADSDEYRLMFCDDLHFDAARSFVDLSAECAALPVVQTPATLKRFLRDAPANFIVKYRNPDSLAARIRTRLRQTAPTNWPEAESIAAALHMGEATLRRRLKQEGSTYQTIKDALRRDLAIARLAHTQETIPQIADALGFAEPSAFRRAFRKWTGVRPADYRRDG</sequence>
<evidence type="ECO:0000256" key="1">
    <source>
        <dbReference type="ARBA" id="ARBA00023015"/>
    </source>
</evidence>
<accession>A0A158AB76</accession>
<evidence type="ECO:0000313" key="7">
    <source>
        <dbReference type="Proteomes" id="UP000054624"/>
    </source>
</evidence>
<feature type="transmembrane region" description="Helical" evidence="4">
    <location>
        <begin position="157"/>
        <end position="176"/>
    </location>
</feature>
<reference evidence="7" key="1">
    <citation type="submission" date="2016-01" db="EMBL/GenBank/DDBJ databases">
        <authorList>
            <person name="Peeters Charlotte."/>
        </authorList>
    </citation>
    <scope>NUCLEOTIDE SEQUENCE [LARGE SCALE GENOMIC DNA]</scope>
</reference>
<dbReference type="SMART" id="SM00342">
    <property type="entry name" value="HTH_ARAC"/>
    <property type="match status" value="1"/>
</dbReference>
<dbReference type="Proteomes" id="UP000054624">
    <property type="component" value="Unassembled WGS sequence"/>
</dbReference>
<dbReference type="PANTHER" id="PTHR47894">
    <property type="entry name" value="HTH-TYPE TRANSCRIPTIONAL REGULATOR GADX"/>
    <property type="match status" value="1"/>
</dbReference>
<organism evidence="6 7">
    <name type="scientific">Caballeronia temeraria</name>
    <dbReference type="NCBI Taxonomy" id="1777137"/>
    <lineage>
        <taxon>Bacteria</taxon>
        <taxon>Pseudomonadati</taxon>
        <taxon>Pseudomonadota</taxon>
        <taxon>Betaproteobacteria</taxon>
        <taxon>Burkholderiales</taxon>
        <taxon>Burkholderiaceae</taxon>
        <taxon>Caballeronia</taxon>
    </lineage>
</organism>
<evidence type="ECO:0000256" key="2">
    <source>
        <dbReference type="ARBA" id="ARBA00023125"/>
    </source>
</evidence>
<name>A0A158AB76_9BURK</name>
<dbReference type="STRING" id="1777137.AWB76_02112"/>
<evidence type="ECO:0000313" key="6">
    <source>
        <dbReference type="EMBL" id="SAK55043.1"/>
    </source>
</evidence>
<keyword evidence="4" id="KW-1133">Transmembrane helix</keyword>
<dbReference type="GO" id="GO:0003700">
    <property type="term" value="F:DNA-binding transcription factor activity"/>
    <property type="evidence" value="ECO:0007669"/>
    <property type="project" value="InterPro"/>
</dbReference>
<evidence type="ECO:0000259" key="5">
    <source>
        <dbReference type="PROSITE" id="PS01124"/>
    </source>
</evidence>
<dbReference type="Pfam" id="PF12625">
    <property type="entry name" value="Arabinose_bd"/>
    <property type="match status" value="1"/>
</dbReference>
<protein>
    <submittedName>
        <fullName evidence="6">AraC family transcriptional regulator</fullName>
    </submittedName>
</protein>
<evidence type="ECO:0000256" key="4">
    <source>
        <dbReference type="SAM" id="Phobius"/>
    </source>
</evidence>
<feature type="domain" description="HTH araC/xylS-type" evidence="5">
    <location>
        <begin position="251"/>
        <end position="353"/>
    </location>
</feature>
<dbReference type="PRINTS" id="PR00032">
    <property type="entry name" value="HTHARAC"/>
</dbReference>
<dbReference type="InterPro" id="IPR009057">
    <property type="entry name" value="Homeodomain-like_sf"/>
</dbReference>
<dbReference type="SUPFAM" id="SSF46689">
    <property type="entry name" value="Homeodomain-like"/>
    <property type="match status" value="1"/>
</dbReference>
<dbReference type="InterPro" id="IPR020449">
    <property type="entry name" value="Tscrpt_reg_AraC-type_HTH"/>
</dbReference>
<dbReference type="GO" id="GO:0005829">
    <property type="term" value="C:cytosol"/>
    <property type="evidence" value="ECO:0007669"/>
    <property type="project" value="TreeGrafter"/>
</dbReference>
<proteinExistence type="predicted"/>
<dbReference type="AlphaFoldDB" id="A0A158AB76"/>
<keyword evidence="4" id="KW-0472">Membrane</keyword>
<dbReference type="Gene3D" id="1.10.10.60">
    <property type="entry name" value="Homeodomain-like"/>
    <property type="match status" value="1"/>
</dbReference>
<keyword evidence="3" id="KW-0804">Transcription</keyword>
<dbReference type="PANTHER" id="PTHR47894:SF1">
    <property type="entry name" value="HTH-TYPE TRANSCRIPTIONAL REGULATOR VQSM"/>
    <property type="match status" value="1"/>
</dbReference>
<keyword evidence="1" id="KW-0805">Transcription regulation</keyword>